<dbReference type="PANTHER" id="PTHR43300:SF4">
    <property type="entry name" value="ACYL-[ACYL-CARRIER-PROTEIN]--UDP-N-ACETYLGLUCOSAMINE O-ACYLTRANSFERASE"/>
    <property type="match status" value="1"/>
</dbReference>
<dbReference type="Pfam" id="PF00132">
    <property type="entry name" value="Hexapep"/>
    <property type="match status" value="1"/>
</dbReference>
<evidence type="ECO:0000313" key="2">
    <source>
        <dbReference type="EMBL" id="MCW7754900.1"/>
    </source>
</evidence>
<evidence type="ECO:0000313" key="3">
    <source>
        <dbReference type="Proteomes" id="UP001209681"/>
    </source>
</evidence>
<gene>
    <name evidence="2" type="ORF">OOT00_12985</name>
</gene>
<dbReference type="Gene3D" id="2.160.10.10">
    <property type="entry name" value="Hexapeptide repeat proteins"/>
    <property type="match status" value="1"/>
</dbReference>
<proteinExistence type="inferred from homology"/>
<dbReference type="EMBL" id="JAPFPW010000017">
    <property type="protein sequence ID" value="MCW7754900.1"/>
    <property type="molecule type" value="Genomic_DNA"/>
</dbReference>
<comment type="caution">
    <text evidence="2">The sequence shown here is derived from an EMBL/GenBank/DDBJ whole genome shotgun (WGS) entry which is preliminary data.</text>
</comment>
<dbReference type="RefSeq" id="WP_265425811.1">
    <property type="nucleotide sequence ID" value="NZ_JAPFPW010000017.1"/>
</dbReference>
<keyword evidence="3" id="KW-1185">Reference proteome</keyword>
<accession>A0ABT3NBR0</accession>
<protein>
    <submittedName>
        <fullName evidence="2">N-acetyltransferase</fullName>
    </submittedName>
</protein>
<evidence type="ECO:0000256" key="1">
    <source>
        <dbReference type="ARBA" id="ARBA00007274"/>
    </source>
</evidence>
<dbReference type="PANTHER" id="PTHR43300">
    <property type="entry name" value="ACETYLTRANSFERASE"/>
    <property type="match status" value="1"/>
</dbReference>
<dbReference type="InterPro" id="IPR050179">
    <property type="entry name" value="Trans_hexapeptide_repeat"/>
</dbReference>
<reference evidence="2 3" key="1">
    <citation type="submission" date="2022-11" db="EMBL/GenBank/DDBJ databases">
        <title>Desulfobotulus tamanensis H1 sp. nov. - anaerobic, alkaliphilic, sulphate reducing bacterium isolated from terrestrial mud volcano.</title>
        <authorList>
            <person name="Frolova A."/>
            <person name="Merkel A.Y."/>
            <person name="Slobodkin A.I."/>
        </authorList>
    </citation>
    <scope>NUCLEOTIDE SEQUENCE [LARGE SCALE GENOMIC DNA]</scope>
    <source>
        <strain evidence="2 3">H1</strain>
    </source>
</reference>
<dbReference type="InterPro" id="IPR011004">
    <property type="entry name" value="Trimer_LpxA-like_sf"/>
</dbReference>
<dbReference type="InterPro" id="IPR001451">
    <property type="entry name" value="Hexapep"/>
</dbReference>
<organism evidence="2 3">
    <name type="scientific">Desulfobotulus pelophilus</name>
    <dbReference type="NCBI Taxonomy" id="2823377"/>
    <lineage>
        <taxon>Bacteria</taxon>
        <taxon>Pseudomonadati</taxon>
        <taxon>Thermodesulfobacteriota</taxon>
        <taxon>Desulfobacteria</taxon>
        <taxon>Desulfobacterales</taxon>
        <taxon>Desulfobacteraceae</taxon>
        <taxon>Desulfobotulus</taxon>
    </lineage>
</organism>
<name>A0ABT3NBR0_9BACT</name>
<dbReference type="SUPFAM" id="SSF51161">
    <property type="entry name" value="Trimeric LpxA-like enzymes"/>
    <property type="match status" value="1"/>
</dbReference>
<sequence length="251" mass="27535">MTIHSTAIVSSAARIGKNVHIGPFTIVYDNVSIADNVIIESHCEIGVSNHLSEGKNLFIGGDSHIRSHSIFYEGSIFEEKLVTGHRVTVRENTKSGKNLQIGTLSDIQGYCSFGNYVRLHSNVHIGQQSIIGDFVWIFPYSVLTNDPHPPSNIMQGVTVDDFAVIATMSVILPGAHVSKGVLVGAHSLLKGSTEEDFVYAGSPAKKTCKTLVIKLQDGSQKAAYPWRKHFFRGYPVDVVKNWEKIASETLR</sequence>
<comment type="similarity">
    <text evidence="1">Belongs to the transferase hexapeptide repeat family.</text>
</comment>
<dbReference type="Proteomes" id="UP001209681">
    <property type="component" value="Unassembled WGS sequence"/>
</dbReference>
<dbReference type="CDD" id="cd03358">
    <property type="entry name" value="LbH_WxcM_N_like"/>
    <property type="match status" value="1"/>
</dbReference>